<dbReference type="FunFam" id="3.60.15.10:FF:000008">
    <property type="entry name" value="Cleavage and polyadenylation specificity factor subunit 2"/>
    <property type="match status" value="1"/>
</dbReference>
<keyword evidence="5 8" id="KW-0539">Nucleus</keyword>
<dbReference type="Pfam" id="PF07521">
    <property type="entry name" value="RMMBL"/>
    <property type="match status" value="1"/>
</dbReference>
<dbReference type="OrthoDB" id="64353at2759"/>
<dbReference type="AlphaFoldDB" id="A0A183INK1"/>
<dbReference type="InterPro" id="IPR011108">
    <property type="entry name" value="RMMBL"/>
</dbReference>
<feature type="domain" description="Beta-Casp" evidence="11">
    <location>
        <begin position="243"/>
        <end position="368"/>
    </location>
</feature>
<dbReference type="PANTHER" id="PTHR45922">
    <property type="entry name" value="CLEAVAGE AND POLYADENYLATION SPECIFICITY FACTOR SUBUNIT 2"/>
    <property type="match status" value="1"/>
</dbReference>
<evidence type="ECO:0000256" key="5">
    <source>
        <dbReference type="ARBA" id="ARBA00023242"/>
    </source>
</evidence>
<comment type="function">
    <text evidence="6">CPSF plays a key role in pre-mRNA 3'-end formation, recognizing the AAUAAA signal sequence and interacting with poly(A)polymerase and other factors to bring about cleavage and poly(A) addition.</text>
</comment>
<comment type="subunit">
    <text evidence="7">CPSF is a heterotetramer composed of four distinct subunits 160, 100, 70 and 30 kDa.</text>
</comment>
<dbReference type="WBParaSite" id="SBAD_0000540801-mRNA-1">
    <property type="protein sequence ID" value="SBAD_0000540801-mRNA-1"/>
    <property type="gene ID" value="SBAD_0000540801"/>
</dbReference>
<dbReference type="InterPro" id="IPR036866">
    <property type="entry name" value="RibonucZ/Hydroxyglut_hydro"/>
</dbReference>
<feature type="transmembrane region" description="Helical" evidence="10">
    <location>
        <begin position="723"/>
        <end position="744"/>
    </location>
</feature>
<feature type="compositionally biased region" description="Acidic residues" evidence="9">
    <location>
        <begin position="430"/>
        <end position="441"/>
    </location>
</feature>
<keyword evidence="10" id="KW-1133">Transmembrane helix</keyword>
<sequence length="778" mass="89236">MTSIIKLEVISGAYDDLPVCYLLQVDEFHFLLDCGWDETFDMHIIETLQKRIQQIDAVLLSFADIPHLGALPYLVGKCNLNCPIYATVPVYKMGQMFMYDWYQSHQNVEDFEVFSLDDVDVAFDKVQQLKYSQNVSLKGRGHGLQITPLPAGHMIGGTIWRITKMGEEEIVYAIDFNHKKERHLNGCSFESIVRPNLLIFDAFNAYYLQARRKQRDEALLTNILQTVRNGGNVLLVIDTAGRVLELAQLLDQLWHNAEAGLIAYNLVLLNNVAYNVIEFAKSQVEWMSDKILRSFEEGRYNPFQFRHVQLCHSLAELARIHSPKVVLTSHPDMECGFSRELFLEWCVDPKNSIIVTSRPQSNTLASRLIALATTKDIVPNRQVTLEIKRRVRLEGAELDEYWRVKKEKEQQAARQRLEAQRRSNRIETVESSEDSNDEEVGVEDAAEYTYDVMFRFEQQQKASFFKHAKKTYPLLPFVEEKIKWDDYGEIIHPEDYMIVDTALPMADIKRERDPFEGDTAPQASPEMGVVEVPTKCIRYVQKLEVLCKIAYIDFEGRSDGESVKKILQQIKPKQLVIVHALPEATRHLADYCRNTLSLVQGKVFTPRVGEVIDATIESHIYQVTLTDVLMSSLELQPLKDAELAWVDARVVINKQLSDLDDVKSDTGSKRNQLAGHRSIKDEEDFDRDSRLETPTLDFLPFTSIPAHTSVFVNDPKLSDLKQLLMLNGFLAEFFAGVLYVNNVVAIKRNEIGKLNIEGFACDDFYKIRDIVYKQYAIV</sequence>
<evidence type="ECO:0000313" key="14">
    <source>
        <dbReference type="WBParaSite" id="SBAD_0000540801-mRNA-1"/>
    </source>
</evidence>
<gene>
    <name evidence="12" type="ORF">SBAD_LOCUS5197</name>
</gene>
<keyword evidence="3 8" id="KW-0507">mRNA processing</keyword>
<evidence type="ECO:0000313" key="12">
    <source>
        <dbReference type="EMBL" id="VDP06542.1"/>
    </source>
</evidence>
<dbReference type="InterPro" id="IPR025069">
    <property type="entry name" value="Cpsf2_C"/>
</dbReference>
<reference evidence="12 13" key="2">
    <citation type="submission" date="2018-11" db="EMBL/GenBank/DDBJ databases">
        <authorList>
            <consortium name="Pathogen Informatics"/>
        </authorList>
    </citation>
    <scope>NUCLEOTIDE SEQUENCE [LARGE SCALE GENOMIC DNA]</scope>
</reference>
<name>A0A183INK1_9BILA</name>
<dbReference type="GO" id="GO:0006398">
    <property type="term" value="P:mRNA 3'-end processing by stem-loop binding and cleavage"/>
    <property type="evidence" value="ECO:0007669"/>
    <property type="project" value="InterPro"/>
</dbReference>
<evidence type="ECO:0000256" key="8">
    <source>
        <dbReference type="RuleBase" id="RU365006"/>
    </source>
</evidence>
<feature type="region of interest" description="Disordered" evidence="9">
    <location>
        <begin position="416"/>
        <end position="441"/>
    </location>
</feature>
<dbReference type="SMART" id="SM01027">
    <property type="entry name" value="Beta-Casp"/>
    <property type="match status" value="1"/>
</dbReference>
<evidence type="ECO:0000256" key="3">
    <source>
        <dbReference type="ARBA" id="ARBA00022664"/>
    </source>
</evidence>
<proteinExistence type="inferred from homology"/>
<dbReference type="PANTHER" id="PTHR45922:SF1">
    <property type="entry name" value="CLEAVAGE AND POLYADENYLATION SPECIFICITY FACTOR SUBUNIT 2"/>
    <property type="match status" value="1"/>
</dbReference>
<accession>A0A183INK1</accession>
<keyword evidence="4 8" id="KW-0694">RNA-binding</keyword>
<dbReference type="InterPro" id="IPR027075">
    <property type="entry name" value="CPSF2"/>
</dbReference>
<comment type="subcellular location">
    <subcellularLocation>
        <location evidence="1 8">Nucleus</location>
    </subcellularLocation>
</comment>
<dbReference type="Proteomes" id="UP000270296">
    <property type="component" value="Unassembled WGS sequence"/>
</dbReference>
<dbReference type="Pfam" id="PF10996">
    <property type="entry name" value="Beta-Casp"/>
    <property type="match status" value="1"/>
</dbReference>
<dbReference type="InterPro" id="IPR001279">
    <property type="entry name" value="Metallo-B-lactamas"/>
</dbReference>
<dbReference type="Gene3D" id="3.60.15.10">
    <property type="entry name" value="Ribonuclease Z/Hydroxyacylglutathione hydrolase-like"/>
    <property type="match status" value="1"/>
</dbReference>
<keyword evidence="10" id="KW-0812">Transmembrane</keyword>
<dbReference type="CDD" id="cd16293">
    <property type="entry name" value="CPSF2-like_MBL-fold"/>
    <property type="match status" value="1"/>
</dbReference>
<evidence type="ECO:0000256" key="6">
    <source>
        <dbReference type="ARBA" id="ARBA00058386"/>
    </source>
</evidence>
<protein>
    <recommendedName>
        <fullName evidence="8">Cleavage and polyadenylation specificity factor subunit 2</fullName>
    </recommendedName>
    <alternativeName>
        <fullName evidence="8">Cleavage and polyadenylation specificity factor 100 kDa subunit</fullName>
    </alternativeName>
</protein>
<evidence type="ECO:0000313" key="13">
    <source>
        <dbReference type="Proteomes" id="UP000270296"/>
    </source>
</evidence>
<keyword evidence="13" id="KW-1185">Reference proteome</keyword>
<dbReference type="EMBL" id="UZAM01008818">
    <property type="protein sequence ID" value="VDP06542.1"/>
    <property type="molecule type" value="Genomic_DNA"/>
</dbReference>
<evidence type="ECO:0000256" key="4">
    <source>
        <dbReference type="ARBA" id="ARBA00022884"/>
    </source>
</evidence>
<dbReference type="InterPro" id="IPR022712">
    <property type="entry name" value="Beta_Casp"/>
</dbReference>
<evidence type="ECO:0000256" key="1">
    <source>
        <dbReference type="ARBA" id="ARBA00004123"/>
    </source>
</evidence>
<dbReference type="SUPFAM" id="SSF56281">
    <property type="entry name" value="Metallo-hydrolase/oxidoreductase"/>
    <property type="match status" value="1"/>
</dbReference>
<evidence type="ECO:0000256" key="9">
    <source>
        <dbReference type="SAM" id="MobiDB-lite"/>
    </source>
</evidence>
<feature type="compositionally biased region" description="Basic and acidic residues" evidence="9">
    <location>
        <begin position="416"/>
        <end position="428"/>
    </location>
</feature>
<comment type="similarity">
    <text evidence="2 8">Belongs to the metallo-beta-lactamase superfamily. RNA-metabolizing metallo-beta-lactamase-like family. CPSF2/YSH1 subfamily.</text>
</comment>
<dbReference type="GO" id="GO:0005847">
    <property type="term" value="C:mRNA cleavage and polyadenylation specificity factor complex"/>
    <property type="evidence" value="ECO:0007669"/>
    <property type="project" value="InterPro"/>
</dbReference>
<evidence type="ECO:0000256" key="10">
    <source>
        <dbReference type="SAM" id="Phobius"/>
    </source>
</evidence>
<dbReference type="Pfam" id="PF16661">
    <property type="entry name" value="Lactamase_B_6"/>
    <property type="match status" value="1"/>
</dbReference>
<keyword evidence="10" id="KW-0472">Membrane</keyword>
<evidence type="ECO:0000256" key="7">
    <source>
        <dbReference type="ARBA" id="ARBA00065452"/>
    </source>
</evidence>
<reference evidence="14" key="1">
    <citation type="submission" date="2016-06" db="UniProtKB">
        <authorList>
            <consortium name="WormBaseParasite"/>
        </authorList>
    </citation>
    <scope>IDENTIFICATION</scope>
</reference>
<dbReference type="Pfam" id="PF13299">
    <property type="entry name" value="CPSF100_C"/>
    <property type="match status" value="1"/>
</dbReference>
<dbReference type="GO" id="GO:0003723">
    <property type="term" value="F:RNA binding"/>
    <property type="evidence" value="ECO:0007669"/>
    <property type="project" value="UniProtKB-KW"/>
</dbReference>
<organism evidence="14">
    <name type="scientific">Soboliphyme baturini</name>
    <dbReference type="NCBI Taxonomy" id="241478"/>
    <lineage>
        <taxon>Eukaryota</taxon>
        <taxon>Metazoa</taxon>
        <taxon>Ecdysozoa</taxon>
        <taxon>Nematoda</taxon>
        <taxon>Enoplea</taxon>
        <taxon>Dorylaimia</taxon>
        <taxon>Dioctophymatida</taxon>
        <taxon>Dioctophymatoidea</taxon>
        <taxon>Soboliphymatidae</taxon>
        <taxon>Soboliphyme</taxon>
    </lineage>
</organism>
<dbReference type="InterPro" id="IPR035639">
    <property type="entry name" value="CPSF2_MBL"/>
</dbReference>
<evidence type="ECO:0000259" key="11">
    <source>
        <dbReference type="SMART" id="SM01027"/>
    </source>
</evidence>
<evidence type="ECO:0000256" key="2">
    <source>
        <dbReference type="ARBA" id="ARBA00010624"/>
    </source>
</evidence>